<feature type="chain" id="PRO_5046333256" evidence="2">
    <location>
        <begin position="30"/>
        <end position="331"/>
    </location>
</feature>
<keyword evidence="2" id="KW-0732">Signal</keyword>
<name>A0ABM7YPM4_9BURK</name>
<dbReference type="PANTHER" id="PTHR42928:SF5">
    <property type="entry name" value="BLR1237 PROTEIN"/>
    <property type="match status" value="1"/>
</dbReference>
<sequence>MTSHPILRRSLLGLAAATLCLALPLGVQAQGDKPIRLLVGFPPGGASDSVARVLAEKLQVLLKQQVIVENRPGVGGRIAAQAVKNAAPDGLTYMVAPNATFVFQHLTYPVSVLGYDMTTDFTSVAQINSYPMAMVVNAGIGVKNAKDYAAWLKANPDKGTFGTAGQGGDTHFNGLQFAKVAGVKMTVVPYRGNGPLVTDLVGGQILTGNMVAGDALQHVKSGKLTYVGVYAPKRSPLLPDVPTMAEQGFDTGGDNGWMGLWGPAKLPKAELDRMQGALKHVLAQPEVKDLMMNRFAQIADYRPGAEADKQLKAELAHWGPVIKASGFTPAQ</sequence>
<reference evidence="3" key="1">
    <citation type="submission" date="2022-04" db="EMBL/GenBank/DDBJ databases">
        <title>Whole genome sequence of Sphaerotilus sp. FB-5.</title>
        <authorList>
            <person name="Takeda M."/>
            <person name="Narihara S."/>
            <person name="Akimoto M."/>
            <person name="Akimoto R."/>
            <person name="Nishiyashiki S."/>
            <person name="Murakami T."/>
        </authorList>
    </citation>
    <scope>NUCLEOTIDE SEQUENCE</scope>
    <source>
        <strain evidence="3">FB-5</strain>
    </source>
</reference>
<dbReference type="Proteomes" id="UP001057498">
    <property type="component" value="Chromosome"/>
</dbReference>
<comment type="similarity">
    <text evidence="1">Belongs to the UPF0065 (bug) family.</text>
</comment>
<dbReference type="Gene3D" id="3.40.190.10">
    <property type="entry name" value="Periplasmic binding protein-like II"/>
    <property type="match status" value="1"/>
</dbReference>
<protein>
    <submittedName>
        <fullName evidence="3">MFS transporter</fullName>
    </submittedName>
</protein>
<dbReference type="SUPFAM" id="SSF53850">
    <property type="entry name" value="Periplasmic binding protein-like II"/>
    <property type="match status" value="1"/>
</dbReference>
<dbReference type="Gene3D" id="3.40.190.150">
    <property type="entry name" value="Bordetella uptake gene, domain 1"/>
    <property type="match status" value="1"/>
</dbReference>
<evidence type="ECO:0000256" key="1">
    <source>
        <dbReference type="ARBA" id="ARBA00006987"/>
    </source>
</evidence>
<evidence type="ECO:0000256" key="2">
    <source>
        <dbReference type="SAM" id="SignalP"/>
    </source>
</evidence>
<dbReference type="PANTHER" id="PTHR42928">
    <property type="entry name" value="TRICARBOXYLATE-BINDING PROTEIN"/>
    <property type="match status" value="1"/>
</dbReference>
<dbReference type="Pfam" id="PF03401">
    <property type="entry name" value="TctC"/>
    <property type="match status" value="1"/>
</dbReference>
<dbReference type="EMBL" id="AP025730">
    <property type="protein sequence ID" value="BDI06473.1"/>
    <property type="molecule type" value="Genomic_DNA"/>
</dbReference>
<proteinExistence type="inferred from homology"/>
<dbReference type="RefSeq" id="WP_251969741.1">
    <property type="nucleotide sequence ID" value="NZ_AP025730.1"/>
</dbReference>
<gene>
    <name evidence="3" type="ORF">CATMQ487_34430</name>
</gene>
<accession>A0ABM7YPM4</accession>
<organism evidence="3 4">
    <name type="scientific">Sphaerotilus microaerophilus</name>
    <dbReference type="NCBI Taxonomy" id="2914710"/>
    <lineage>
        <taxon>Bacteria</taxon>
        <taxon>Pseudomonadati</taxon>
        <taxon>Pseudomonadota</taxon>
        <taxon>Betaproteobacteria</taxon>
        <taxon>Burkholderiales</taxon>
        <taxon>Sphaerotilaceae</taxon>
        <taxon>Sphaerotilus</taxon>
    </lineage>
</organism>
<keyword evidence="4" id="KW-1185">Reference proteome</keyword>
<dbReference type="PIRSF" id="PIRSF017082">
    <property type="entry name" value="YflP"/>
    <property type="match status" value="1"/>
</dbReference>
<dbReference type="InterPro" id="IPR042100">
    <property type="entry name" value="Bug_dom1"/>
</dbReference>
<evidence type="ECO:0000313" key="3">
    <source>
        <dbReference type="EMBL" id="BDI06473.1"/>
    </source>
</evidence>
<dbReference type="InterPro" id="IPR005064">
    <property type="entry name" value="BUG"/>
</dbReference>
<evidence type="ECO:0000313" key="4">
    <source>
        <dbReference type="Proteomes" id="UP001057498"/>
    </source>
</evidence>
<feature type="signal peptide" evidence="2">
    <location>
        <begin position="1"/>
        <end position="29"/>
    </location>
</feature>